<dbReference type="AlphaFoldDB" id="A0A1F7W6D1"/>
<feature type="transmembrane region" description="Helical" evidence="5">
    <location>
        <begin position="35"/>
        <end position="57"/>
    </location>
</feature>
<feature type="transmembrane region" description="Helical" evidence="5">
    <location>
        <begin position="263"/>
        <end position="284"/>
    </location>
</feature>
<evidence type="ECO:0000256" key="2">
    <source>
        <dbReference type="ARBA" id="ARBA00022692"/>
    </source>
</evidence>
<evidence type="ECO:0000313" key="7">
    <source>
        <dbReference type="EMBL" id="OGL98329.1"/>
    </source>
</evidence>
<evidence type="ECO:0000256" key="4">
    <source>
        <dbReference type="ARBA" id="ARBA00023136"/>
    </source>
</evidence>
<feature type="transmembrane region" description="Helical" evidence="5">
    <location>
        <begin position="179"/>
        <end position="198"/>
    </location>
</feature>
<accession>A0A1F7W6D1</accession>
<organism evidence="7 8">
    <name type="scientific">Candidatus Uhrbacteria bacterium RIFOXYB2_FULL_45_11</name>
    <dbReference type="NCBI Taxonomy" id="1802421"/>
    <lineage>
        <taxon>Bacteria</taxon>
        <taxon>Candidatus Uhriibacteriota</taxon>
    </lineage>
</organism>
<dbReference type="InterPro" id="IPR051533">
    <property type="entry name" value="WaaL-like"/>
</dbReference>
<feature type="transmembrane region" description="Helical" evidence="5">
    <location>
        <begin position="93"/>
        <end position="111"/>
    </location>
</feature>
<name>A0A1F7W6D1_9BACT</name>
<evidence type="ECO:0000256" key="1">
    <source>
        <dbReference type="ARBA" id="ARBA00004141"/>
    </source>
</evidence>
<feature type="transmembrane region" description="Helical" evidence="5">
    <location>
        <begin position="234"/>
        <end position="251"/>
    </location>
</feature>
<comment type="caution">
    <text evidence="7">The sequence shown here is derived from an EMBL/GenBank/DDBJ whole genome shotgun (WGS) entry which is preliminary data.</text>
</comment>
<dbReference type="STRING" id="1802421.A2318_03115"/>
<evidence type="ECO:0000259" key="6">
    <source>
        <dbReference type="Pfam" id="PF04932"/>
    </source>
</evidence>
<feature type="transmembrane region" description="Helical" evidence="5">
    <location>
        <begin position="123"/>
        <end position="141"/>
    </location>
</feature>
<keyword evidence="3 5" id="KW-1133">Transmembrane helix</keyword>
<feature type="transmembrane region" description="Helical" evidence="5">
    <location>
        <begin position="346"/>
        <end position="367"/>
    </location>
</feature>
<feature type="transmembrane region" description="Helical" evidence="5">
    <location>
        <begin position="69"/>
        <end position="87"/>
    </location>
</feature>
<keyword evidence="4 5" id="KW-0472">Membrane</keyword>
<dbReference type="PANTHER" id="PTHR37422">
    <property type="entry name" value="TEICHURONIC ACID BIOSYNTHESIS PROTEIN TUAE"/>
    <property type="match status" value="1"/>
</dbReference>
<feature type="domain" description="O-antigen ligase-related" evidence="6">
    <location>
        <begin position="219"/>
        <end position="362"/>
    </location>
</feature>
<evidence type="ECO:0000256" key="3">
    <source>
        <dbReference type="ARBA" id="ARBA00022989"/>
    </source>
</evidence>
<dbReference type="PANTHER" id="PTHR37422:SF13">
    <property type="entry name" value="LIPOPOLYSACCHARIDE BIOSYNTHESIS PROTEIN PA4999-RELATED"/>
    <property type="match status" value="1"/>
</dbReference>
<dbReference type="Pfam" id="PF04932">
    <property type="entry name" value="Wzy_C"/>
    <property type="match status" value="1"/>
</dbReference>
<dbReference type="Proteomes" id="UP000177331">
    <property type="component" value="Unassembled WGS sequence"/>
</dbReference>
<reference evidence="7 8" key="1">
    <citation type="journal article" date="2016" name="Nat. Commun.">
        <title>Thousands of microbial genomes shed light on interconnected biogeochemical processes in an aquifer system.</title>
        <authorList>
            <person name="Anantharaman K."/>
            <person name="Brown C.T."/>
            <person name="Hug L.A."/>
            <person name="Sharon I."/>
            <person name="Castelle C.J."/>
            <person name="Probst A.J."/>
            <person name="Thomas B.C."/>
            <person name="Singh A."/>
            <person name="Wilkins M.J."/>
            <person name="Karaoz U."/>
            <person name="Brodie E.L."/>
            <person name="Williams K.H."/>
            <person name="Hubbard S.S."/>
            <person name="Banfield J.F."/>
        </authorList>
    </citation>
    <scope>NUCLEOTIDE SEQUENCE [LARGE SCALE GENOMIC DNA]</scope>
</reference>
<dbReference type="EMBL" id="MGFD01000028">
    <property type="protein sequence ID" value="OGL98329.1"/>
    <property type="molecule type" value="Genomic_DNA"/>
</dbReference>
<dbReference type="GO" id="GO:0016020">
    <property type="term" value="C:membrane"/>
    <property type="evidence" value="ECO:0007669"/>
    <property type="project" value="UniProtKB-SubCell"/>
</dbReference>
<dbReference type="InterPro" id="IPR007016">
    <property type="entry name" value="O-antigen_ligase-rel_domated"/>
</dbReference>
<gene>
    <name evidence="7" type="ORF">A2318_03115</name>
</gene>
<evidence type="ECO:0000256" key="5">
    <source>
        <dbReference type="SAM" id="Phobius"/>
    </source>
</evidence>
<feature type="transmembrane region" description="Helical" evidence="5">
    <location>
        <begin position="404"/>
        <end position="423"/>
    </location>
</feature>
<keyword evidence="2 5" id="KW-0812">Transmembrane</keyword>
<protein>
    <recommendedName>
        <fullName evidence="6">O-antigen ligase-related domain-containing protein</fullName>
    </recommendedName>
</protein>
<sequence length="429" mass="47815">MNRQKIANAFLTAALFLLPWQTVFFYRIVSLPEGMTVYGNLGVYLTETLIASAFLLRGRPMIHPNFKKIVRALFLVFAVSFVCLGWSRLYAVSLGWVSHLIVAGMFLLLLLDERTKMTHVINMFLAGLVLPCVLGWIQYLTGFSPALSVLGLAQKHVETGGVAVVATDTFRSLRAYGPFPHPNIFGGYLAIAIVLKGWRGRKGLKSLKGWRGWVQISMIALFTSTLILTFSRGAWLALTIGLIVFLAQAFWYKRLTAHRAIPLLSIGLVTILLSVGVLHTHIFARFNPALRVESTSLEERASQYQSFPGVFMIDPLFGVGPGAYVFAHESLAQGQPPQNYQPMHNVFLLLLAEFGIIGFLAFGYFAFEVLRLVFAQRKTTGGIFAITLITQLFILSMFDHYLFSMWSGIALVTFVFAISLRLVNESSKL</sequence>
<feature type="transmembrane region" description="Helical" evidence="5">
    <location>
        <begin position="210"/>
        <end position="228"/>
    </location>
</feature>
<comment type="subcellular location">
    <subcellularLocation>
        <location evidence="1">Membrane</location>
        <topology evidence="1">Multi-pass membrane protein</topology>
    </subcellularLocation>
</comment>
<feature type="transmembrane region" description="Helical" evidence="5">
    <location>
        <begin position="379"/>
        <end position="398"/>
    </location>
</feature>
<evidence type="ECO:0000313" key="8">
    <source>
        <dbReference type="Proteomes" id="UP000177331"/>
    </source>
</evidence>
<proteinExistence type="predicted"/>